<dbReference type="InterPro" id="IPR016093">
    <property type="entry name" value="MIR_motif"/>
</dbReference>
<evidence type="ECO:0000259" key="8">
    <source>
        <dbReference type="PROSITE" id="PS50919"/>
    </source>
</evidence>
<dbReference type="SUPFAM" id="SSF81324">
    <property type="entry name" value="Voltage-gated potassium channels"/>
    <property type="match status" value="1"/>
</dbReference>
<evidence type="ECO:0000256" key="2">
    <source>
        <dbReference type="ARBA" id="ARBA00022692"/>
    </source>
</evidence>
<dbReference type="Pfam" id="PF00520">
    <property type="entry name" value="Ion_trans"/>
    <property type="match status" value="1"/>
</dbReference>
<keyword evidence="5 7" id="KW-0472">Membrane</keyword>
<organism evidence="9 10">
    <name type="scientific">Triparma laevis f. inornata</name>
    <dbReference type="NCBI Taxonomy" id="1714386"/>
    <lineage>
        <taxon>Eukaryota</taxon>
        <taxon>Sar</taxon>
        <taxon>Stramenopiles</taxon>
        <taxon>Ochrophyta</taxon>
        <taxon>Bolidophyceae</taxon>
        <taxon>Parmales</taxon>
        <taxon>Triparmaceae</taxon>
        <taxon>Triparma</taxon>
    </lineage>
</organism>
<gene>
    <name evidence="9" type="ORF">TL16_g10389</name>
</gene>
<dbReference type="InterPro" id="IPR027359">
    <property type="entry name" value="Volt_channel_dom_sf"/>
</dbReference>
<evidence type="ECO:0000313" key="10">
    <source>
        <dbReference type="Proteomes" id="UP001162640"/>
    </source>
</evidence>
<dbReference type="SUPFAM" id="SSF82109">
    <property type="entry name" value="MIR domain"/>
    <property type="match status" value="1"/>
</dbReference>
<dbReference type="Gene3D" id="1.20.120.350">
    <property type="entry name" value="Voltage-gated potassium channels. Chain C"/>
    <property type="match status" value="1"/>
</dbReference>
<dbReference type="InterPro" id="IPR015925">
    <property type="entry name" value="Ryanodine_IP3_receptor"/>
</dbReference>
<dbReference type="GO" id="GO:0005262">
    <property type="term" value="F:calcium channel activity"/>
    <property type="evidence" value="ECO:0007669"/>
    <property type="project" value="InterPro"/>
</dbReference>
<keyword evidence="2 7" id="KW-0812">Transmembrane</keyword>
<dbReference type="Pfam" id="PF01365">
    <property type="entry name" value="RYDR_ITPR"/>
    <property type="match status" value="2"/>
</dbReference>
<dbReference type="InterPro" id="IPR005821">
    <property type="entry name" value="Ion_trans_dom"/>
</dbReference>
<evidence type="ECO:0000256" key="1">
    <source>
        <dbReference type="ARBA" id="ARBA00004141"/>
    </source>
</evidence>
<reference evidence="10" key="1">
    <citation type="journal article" date="2023" name="Commun. Biol.">
        <title>Genome analysis of Parmales, the sister group of diatoms, reveals the evolutionary specialization of diatoms from phago-mixotrophs to photoautotrophs.</title>
        <authorList>
            <person name="Ban H."/>
            <person name="Sato S."/>
            <person name="Yoshikawa S."/>
            <person name="Yamada K."/>
            <person name="Nakamura Y."/>
            <person name="Ichinomiya M."/>
            <person name="Sato N."/>
            <person name="Blanc-Mathieu R."/>
            <person name="Endo H."/>
            <person name="Kuwata A."/>
            <person name="Ogata H."/>
        </authorList>
    </citation>
    <scope>NUCLEOTIDE SEQUENCE [LARGE SCALE GENOMIC DNA]</scope>
</reference>
<dbReference type="InterPro" id="IPR035910">
    <property type="entry name" value="RyR/IP3R_RIH_dom_sf"/>
</dbReference>
<evidence type="ECO:0000256" key="5">
    <source>
        <dbReference type="ARBA" id="ARBA00023136"/>
    </source>
</evidence>
<evidence type="ECO:0000313" key="9">
    <source>
        <dbReference type="EMBL" id="GMH85946.1"/>
    </source>
</evidence>
<dbReference type="Proteomes" id="UP001162640">
    <property type="component" value="Unassembled WGS sequence"/>
</dbReference>
<feature type="compositionally biased region" description="Basic residues" evidence="6">
    <location>
        <begin position="322"/>
        <end position="332"/>
    </location>
</feature>
<dbReference type="PANTHER" id="PTHR13715:SF99">
    <property type="entry name" value="INOSITOL 1,4,5-TRISPHOSPHATE RECEPTOR-LIKE PROTEIN A"/>
    <property type="match status" value="1"/>
</dbReference>
<dbReference type="Pfam" id="PF08709">
    <property type="entry name" value="Ins145_P3_rec"/>
    <property type="match status" value="1"/>
</dbReference>
<feature type="compositionally biased region" description="Low complexity" evidence="6">
    <location>
        <begin position="1"/>
        <end position="12"/>
    </location>
</feature>
<sequence length="2231" mass="252784">MSSPFRPASSAPVSPPPQEAEPEEEVTTLENVKYGDQVFFQMSQPKNGFMHVDKVFSRVGFQTAADGSDVLNFDECLFVVTPMLNYDSKQQAAVLKRTASKLSGGDDEANGEQAMLQARLKQENDQNKKLLMKCDKPPGDGTDELRYGQVIQLKHISTGKFLSGNSITAKVEKSCLRLSLSDGDDNCHFKLMPRFKVRHEGSPAYFTDLLILQSVALDGYSLHVSGKPYDKEEVNPPLINEMSLSNDPSSLKIMKFNKTDYKKQAEVYHTNTDFFRFYHPETETFLSASCDRKKNLKKPPMIKTVDGKVYAMKDQLNSFSKHEKKSKNRRSTLAKVKSVITGGSSSSSMSTVPEDDSRLDPPFSDPSGVYKDSAKETGDSANKIPNHRPYLRKLRDTANPMSETNLSAKSVFAFETSTRKASTAITWETPDVRIRHIPSGMYLYVNPTPVNRPYDATDETKELYWTGLTSDPALFKRTCFTLRATDNQEELIPKVQMALRLEHDIMRNGERVTLHMTSCRKHKDLLGNKTELESKSFDMCFSEEKSDNDALTLQPMDRSGPFCSRLLWILSTMETLHSFRRRMEKPGQEDQIHIRRQDITQTCSAIADIIYKADAYYDKDEHSRMKASRSYRPVSALRFSNPSSVQFQNIALAVKLMDALFDVASSPSAVNDAVRKRGNGATLSLEEDEATGKFKDKAFDQISHVIKLAWHGLVILFQGNRECEQYFANQPGWINPGVMNQIADPVGAAVAFNKLITANKVLLETKVDDKIINKFIELIKKRGPQERLMKFFSAICVCVDVNVLSNQETCLNQLLINESNKDHILFEISTSEAGRPQYQKINSAKKDIPDMYLGKDEVNQAGGYKSVRVSWEKITKLTDLRFPAGNGNHSCTVEDFFKILNFDPSQVKTSEKQHYQAANYLLAQIELFEAMCFGRSYNCIFKLQTMFPYTMTMGLVSNENLPDSVRNVFCKLMHRLWVDRYPHAPNCGRPQLPDLAWVAPDLKMRGIEEAGALPCFDLGDYHPLRLETDEFLKMSTHTKFFLLRDFVNGYLGQMGGSQGIGNKDKNELTTSILLMTSDLMSFGFFATKGKVKDLCEPLINVLDGRGDRIVIKEIRERNESDLSSASVTSTNPLHAMEIEGGDEENQVVITANSSKSLGGIGGSKRQEKIQAFVEEHKKRMGVGHQRYDKDNPDAVRVMNCKTNMFQVLGKVANMRANFRIQRFLKKFYDACQEGKIFIQADGQIKDEYFDEFEELFNSVDGAAMDMARMSGDQPMDTYCLDLMLYEKDELYMSSLSFMRRRFGQRKALLRFLPKVTLLQSHRLPVFTDFNMLDQDLQQLRYYIRSYEVWGVKSKSSDLDQETYLRVCLTLDNLYNFVYATSTYDHSPCSDEERDRDIREYLAKCNRGILEKEKDTVPNRPDVSSNDDLLKLAKMAPSKVRAQEQLVPNRLHQALLRNMGMAREVLFYGVEIDYEIMRKMVKMTSMSNVTGIEKDTRESENRLFNVCLKTVNVLAAFVDGDPANQTILFSKLGLIQSKMSKGFNIWDVVISIFENNVDLCERCPQELFIKFAGLVEKSNYSSRHIDFFLNLVEPDKSLGSRVIVRNQNLAIKALTDSQFSKTLLLEPPSSSSKSLEVLENEELFHLKSLELLALCAKGRNSYAGAKAQSLVDLARVSHYLASNAKKGGNTGNQLSTVLLTFTTNVYVETPLRDAQLAESKDMWGVLVIASNLASQMWKESQRALYEGTMGVEEYQLLFACLDLLKAFFDTTYTKEASTKRIESASKVIEAAMEFMTRSRFLESDMNKDKATLGMTNAEIVDRVKVLAESVLGILRDGDELVEDPFEEKAAPYIERRAKYSDDAVSTGTDYSEEAMRALMQSDFQAYMETCMGCLLDSKRAKIAMDLKEQQYLTTLEEVEVRTDPLNIEYLQAATDVPTYDGKDFEENKRSGQDDDDGETIIERIRAGMVYMCQLVYTVLMGGPMLGIILFLTFIAAFATIYQMAVNADVAIMASIEYVISWFFIVELTLRIFTYVVLHMEFDNFLMDPLNIIDIFVVFVDIFLMIAGDNAEGDVGGLVKGLRSARGFRLLRLLRALRAMRGSSPPKKMNNEEAKKDARSVKIDLGELCKRQLTFIRNNIDQNSVELEVALVEAFSVLSLHLEKHERRTHMELPGCEPSPLDLLDSTEDEIQDERDRCYVAEQGMIMELEAAEVICLTLCKAESEEVKDEAFR</sequence>
<dbReference type="InterPro" id="IPR014821">
    <property type="entry name" value="Ins145_P3_rcpt"/>
</dbReference>
<dbReference type="PANTHER" id="PTHR13715">
    <property type="entry name" value="RYANODINE RECEPTOR AND IP3 RECEPTOR"/>
    <property type="match status" value="1"/>
</dbReference>
<feature type="region of interest" description="Disordered" evidence="6">
    <location>
        <begin position="1"/>
        <end position="22"/>
    </location>
</feature>
<dbReference type="SUPFAM" id="SSF100909">
    <property type="entry name" value="IP3 receptor type 1 binding core, domain 2"/>
    <property type="match status" value="1"/>
</dbReference>
<feature type="transmembrane region" description="Helical" evidence="7">
    <location>
        <begin position="1973"/>
        <end position="1996"/>
    </location>
</feature>
<dbReference type="PROSITE" id="PS50919">
    <property type="entry name" value="MIR"/>
    <property type="match status" value="1"/>
</dbReference>
<dbReference type="EMBL" id="BLQM01000367">
    <property type="protein sequence ID" value="GMH85946.1"/>
    <property type="molecule type" value="Genomic_DNA"/>
</dbReference>
<feature type="region of interest" description="Disordered" evidence="6">
    <location>
        <begin position="318"/>
        <end position="386"/>
    </location>
</feature>
<proteinExistence type="predicted"/>
<dbReference type="GO" id="GO:0016020">
    <property type="term" value="C:membrane"/>
    <property type="evidence" value="ECO:0007669"/>
    <property type="project" value="UniProtKB-SubCell"/>
</dbReference>
<name>A0A9W7B821_9STRA</name>
<feature type="transmembrane region" description="Helical" evidence="7">
    <location>
        <begin position="2017"/>
        <end position="2036"/>
    </location>
</feature>
<feature type="domain" description="MIR" evidence="8">
    <location>
        <begin position="142"/>
        <end position="194"/>
    </location>
</feature>
<protein>
    <recommendedName>
        <fullName evidence="8">MIR domain-containing protein</fullName>
    </recommendedName>
</protein>
<evidence type="ECO:0000256" key="3">
    <source>
        <dbReference type="ARBA" id="ARBA00022737"/>
    </source>
</evidence>
<keyword evidence="3" id="KW-0677">Repeat</keyword>
<accession>A0A9W7B821</accession>
<evidence type="ECO:0000256" key="6">
    <source>
        <dbReference type="SAM" id="MobiDB-lite"/>
    </source>
</evidence>
<comment type="caution">
    <text evidence="9">The sequence shown here is derived from an EMBL/GenBank/DDBJ whole genome shotgun (WGS) entry which is preliminary data.</text>
</comment>
<evidence type="ECO:0000256" key="4">
    <source>
        <dbReference type="ARBA" id="ARBA00022989"/>
    </source>
</evidence>
<dbReference type="InterPro" id="IPR000699">
    <property type="entry name" value="RIH_dom"/>
</dbReference>
<keyword evidence="4 7" id="KW-1133">Transmembrane helix</keyword>
<comment type="subcellular location">
    <subcellularLocation>
        <location evidence="1">Membrane</location>
        <topology evidence="1">Multi-pass membrane protein</topology>
    </subcellularLocation>
</comment>
<dbReference type="Gene3D" id="2.80.10.50">
    <property type="match status" value="2"/>
</dbReference>
<evidence type="ECO:0000256" key="7">
    <source>
        <dbReference type="SAM" id="Phobius"/>
    </source>
</evidence>
<dbReference type="InterPro" id="IPR036300">
    <property type="entry name" value="MIR_dom_sf"/>
</dbReference>